<dbReference type="OMA" id="RYWENWE"/>
<dbReference type="InterPro" id="IPR008614">
    <property type="entry name" value="FIBP"/>
</dbReference>
<dbReference type="GO" id="GO:0017134">
    <property type="term" value="F:fibroblast growth factor binding"/>
    <property type="evidence" value="ECO:0007669"/>
    <property type="project" value="TreeGrafter"/>
</dbReference>
<protein>
    <recommendedName>
        <fullName evidence="4">Acidic fibroblast growth factor intracellular binding protein</fullName>
    </recommendedName>
</protein>
<dbReference type="GeneTree" id="ENSGT00390000015815"/>
<accession>A0A674HBU8</accession>
<dbReference type="AlphaFoldDB" id="A0A674HBU8"/>
<dbReference type="Proteomes" id="UP000007754">
    <property type="component" value="Unplaced"/>
</dbReference>
<dbReference type="InParanoid" id="A0A674HBU8"/>
<evidence type="ECO:0008006" key="4">
    <source>
        <dbReference type="Google" id="ProtNLM"/>
    </source>
</evidence>
<dbReference type="Pfam" id="PF05427">
    <property type="entry name" value="FIBP"/>
    <property type="match status" value="1"/>
</dbReference>
<evidence type="ECO:0000313" key="2">
    <source>
        <dbReference type="Ensembl" id="ENSTGUP00000032120.1"/>
    </source>
</evidence>
<sequence length="153" mass="17015">MSSDLDVFVGNTTLIDEEVYRLWLDGHSVAEAVARRLRGGVLEREGTSVAVLQSDTRDHYRTFQMLERLLHAPPRLLQQLLFQIPPERQALLIQRYWENWEHWGAAHTEVPGGLGGTGNTGRDWEHWGGCSYSGTGGTGGTGRDWEGLGGTGR</sequence>
<dbReference type="GO" id="GO:0070527">
    <property type="term" value="P:platelet aggregation"/>
    <property type="evidence" value="ECO:0007669"/>
    <property type="project" value="TreeGrafter"/>
</dbReference>
<dbReference type="GO" id="GO:0005634">
    <property type="term" value="C:nucleus"/>
    <property type="evidence" value="ECO:0007669"/>
    <property type="project" value="TreeGrafter"/>
</dbReference>
<keyword evidence="3" id="KW-1185">Reference proteome</keyword>
<organism evidence="2 3">
    <name type="scientific">Taeniopygia guttata</name>
    <name type="common">Zebra finch</name>
    <name type="synonym">Poephila guttata</name>
    <dbReference type="NCBI Taxonomy" id="59729"/>
    <lineage>
        <taxon>Eukaryota</taxon>
        <taxon>Metazoa</taxon>
        <taxon>Chordata</taxon>
        <taxon>Craniata</taxon>
        <taxon>Vertebrata</taxon>
        <taxon>Euteleostomi</taxon>
        <taxon>Archelosauria</taxon>
        <taxon>Archosauria</taxon>
        <taxon>Dinosauria</taxon>
        <taxon>Saurischia</taxon>
        <taxon>Theropoda</taxon>
        <taxon>Coelurosauria</taxon>
        <taxon>Aves</taxon>
        <taxon>Neognathae</taxon>
        <taxon>Neoaves</taxon>
        <taxon>Telluraves</taxon>
        <taxon>Australaves</taxon>
        <taxon>Passeriformes</taxon>
        <taxon>Passeroidea</taxon>
        <taxon>Estrildidae</taxon>
        <taxon>Estrildinae</taxon>
        <taxon>Taeniopygia</taxon>
    </lineage>
</organism>
<feature type="compositionally biased region" description="Gly residues" evidence="1">
    <location>
        <begin position="134"/>
        <end position="153"/>
    </location>
</feature>
<reference evidence="2" key="1">
    <citation type="submission" date="2025-08" db="UniProtKB">
        <authorList>
            <consortium name="Ensembl"/>
        </authorList>
    </citation>
    <scope>IDENTIFICATION</scope>
</reference>
<evidence type="ECO:0000313" key="3">
    <source>
        <dbReference type="Proteomes" id="UP000007754"/>
    </source>
</evidence>
<name>A0A674HBU8_TAEGU</name>
<dbReference type="Ensembl" id="ENSTGUT00000025801.1">
    <property type="protein sequence ID" value="ENSTGUP00000032120.1"/>
    <property type="gene ID" value="ENSTGUG00000026301.1"/>
</dbReference>
<reference evidence="2" key="2">
    <citation type="submission" date="2025-09" db="UniProtKB">
        <authorList>
            <consortium name="Ensembl"/>
        </authorList>
    </citation>
    <scope>IDENTIFICATION</scope>
</reference>
<feature type="region of interest" description="Disordered" evidence="1">
    <location>
        <begin position="131"/>
        <end position="153"/>
    </location>
</feature>
<proteinExistence type="predicted"/>
<evidence type="ECO:0000256" key="1">
    <source>
        <dbReference type="SAM" id="MobiDB-lite"/>
    </source>
</evidence>
<dbReference type="PANTHER" id="PTHR13223:SF2">
    <property type="entry name" value="ACIDIC FIBROBLAST GROWTH FACTOR INTRACELLULAR-BINDING PROTEIN"/>
    <property type="match status" value="1"/>
</dbReference>
<dbReference type="PANTHER" id="PTHR13223">
    <property type="entry name" value="ACIDIC FIBROBLAST GROWTH FACTOR INTRACELLULAR BINDING PROTEIN"/>
    <property type="match status" value="1"/>
</dbReference>